<feature type="region of interest" description="Disordered" evidence="3">
    <location>
        <begin position="742"/>
        <end position="837"/>
    </location>
</feature>
<sequence length="873" mass="94418">MSTAQDAAEVLRISQRASTTCSECSRRKTRCDKQVPCDQIRQTIASTPLPPSVGLDNGVQASLGLPAPVYSQPSTSPDDHVRHPTPLPTMDSLAYGAYSEIAEIRTAIGNLQDRLQGLEGILAGVFGPAKQETTSPVLSMAYPPATNEAWFAGLPAGADLPVSTAPAEQDVLYSTSQPTGLAGPAFSPDRADPHLAYTPTDQALALPPLQAVPTSPPTTSAPHSRLPQTFSSTAVSSLPAEAEAVHDPRWAKLREEEVAASLSLEFLALGRNQQEPLAESATTVGGDAALSIRNIDNLVKHPLSVYPDAASLGPIVPPFSDCERIVDYTLERTSWLHACVHAPTFRAEVQQFWAIPHETRLHQTNPAWLSLFFAQICCGLRHSTRDQLDQLGPHGLSDQDVQILSKAHFDAAVACLYRSHPLENRQLHAVQAIAVLVIGCQDGALSNVFPSLLSLGIAMAQDLGLHRLPSDASWAKSVAALSPAERRRSLVLFETKKRIFWALTSEDWFSIHHRRMSTVQPTQVTTPLPSNAHDEDLMTGILIDRPPAEYTVTSKLLIWIQIARILQQAFQHLDDNPKPSYSFILELDQRMQALLDRMPQWLTSSSVALSPAAHLPPNAAWVRNAFIISSNHKILVLHRSFFLRHETSRRRAIDASRTSKRVRSDGDISNKLIIGEPVRSISAAASVICLDLFQRSSSNETLAEERAEVEVGLRTLQRMSSFSSIAKRGAALVQNLLQEEARLPPAADQRPGKRRRVSANLAGASAAQHSPSHGGLLGATALQSPPARSPGFLPTGLATPSPVGHSGSPRLTAPTSASIAQSSPNPSPHPYPSSLTDPLPAEFIAAFLKSEFDPLDGAITASQEDQSWPFLFS</sequence>
<dbReference type="SMART" id="SM00906">
    <property type="entry name" value="Fungal_trans"/>
    <property type="match status" value="1"/>
</dbReference>
<dbReference type="OrthoDB" id="2528168at2759"/>
<protein>
    <recommendedName>
        <fullName evidence="4">Xylanolytic transcriptional activator regulatory domain-containing protein</fullName>
    </recommendedName>
</protein>
<dbReference type="Proteomes" id="UP000237144">
    <property type="component" value="Unassembled WGS sequence"/>
</dbReference>
<dbReference type="EMBL" id="PJQD01000063">
    <property type="protein sequence ID" value="POY72003.1"/>
    <property type="molecule type" value="Genomic_DNA"/>
</dbReference>
<dbReference type="AlphaFoldDB" id="A0A2S5B5E8"/>
<name>A0A2S5B5E8_9BASI</name>
<keyword evidence="6" id="KW-1185">Reference proteome</keyword>
<evidence type="ECO:0000256" key="1">
    <source>
        <dbReference type="ARBA" id="ARBA00004123"/>
    </source>
</evidence>
<gene>
    <name evidence="5" type="ORF">BMF94_5012</name>
</gene>
<dbReference type="CDD" id="cd00067">
    <property type="entry name" value="GAL4"/>
    <property type="match status" value="1"/>
</dbReference>
<reference evidence="5 6" key="1">
    <citation type="journal article" date="2018" name="Front. Microbiol.">
        <title>Prospects for Fungal Bioremediation of Acidic Radioactive Waste Sites: Characterization and Genome Sequence of Rhodotorula taiwanensis MD1149.</title>
        <authorList>
            <person name="Tkavc R."/>
            <person name="Matrosova V.Y."/>
            <person name="Grichenko O.E."/>
            <person name="Gostincar C."/>
            <person name="Volpe R.P."/>
            <person name="Klimenkova P."/>
            <person name="Gaidamakova E.K."/>
            <person name="Zhou C.E."/>
            <person name="Stewart B.J."/>
            <person name="Lyman M.G."/>
            <person name="Malfatti S.A."/>
            <person name="Rubinfeld B."/>
            <person name="Courtot M."/>
            <person name="Singh J."/>
            <person name="Dalgard C.L."/>
            <person name="Hamilton T."/>
            <person name="Frey K.G."/>
            <person name="Gunde-Cimerman N."/>
            <person name="Dugan L."/>
            <person name="Daly M.J."/>
        </authorList>
    </citation>
    <scope>NUCLEOTIDE SEQUENCE [LARGE SCALE GENOMIC DNA]</scope>
    <source>
        <strain evidence="5 6">MD1149</strain>
    </source>
</reference>
<accession>A0A2S5B5E8</accession>
<dbReference type="PANTHER" id="PTHR31001:SF90">
    <property type="entry name" value="CENTROMERE DNA-BINDING PROTEIN COMPLEX CBF3 SUBUNIT B"/>
    <property type="match status" value="1"/>
</dbReference>
<evidence type="ECO:0000259" key="4">
    <source>
        <dbReference type="SMART" id="SM00906"/>
    </source>
</evidence>
<feature type="region of interest" description="Disordered" evidence="3">
    <location>
        <begin position="64"/>
        <end position="84"/>
    </location>
</feature>
<evidence type="ECO:0000313" key="5">
    <source>
        <dbReference type="EMBL" id="POY72003.1"/>
    </source>
</evidence>
<feature type="domain" description="Xylanolytic transcriptional activator regulatory" evidence="4">
    <location>
        <begin position="449"/>
        <end position="535"/>
    </location>
</feature>
<dbReference type="GO" id="GO:0000981">
    <property type="term" value="F:DNA-binding transcription factor activity, RNA polymerase II-specific"/>
    <property type="evidence" value="ECO:0007669"/>
    <property type="project" value="InterPro"/>
</dbReference>
<evidence type="ECO:0000256" key="3">
    <source>
        <dbReference type="SAM" id="MobiDB-lite"/>
    </source>
</evidence>
<dbReference type="CDD" id="cd12148">
    <property type="entry name" value="fungal_TF_MHR"/>
    <property type="match status" value="1"/>
</dbReference>
<proteinExistence type="predicted"/>
<comment type="subcellular location">
    <subcellularLocation>
        <location evidence="1">Nucleus</location>
    </subcellularLocation>
</comment>
<dbReference type="GO" id="GO:0006351">
    <property type="term" value="P:DNA-templated transcription"/>
    <property type="evidence" value="ECO:0007669"/>
    <property type="project" value="InterPro"/>
</dbReference>
<evidence type="ECO:0000256" key="2">
    <source>
        <dbReference type="ARBA" id="ARBA00023242"/>
    </source>
</evidence>
<dbReference type="InterPro" id="IPR007219">
    <property type="entry name" value="XnlR_reg_dom"/>
</dbReference>
<dbReference type="PANTHER" id="PTHR31001">
    <property type="entry name" value="UNCHARACTERIZED TRANSCRIPTIONAL REGULATORY PROTEIN"/>
    <property type="match status" value="1"/>
</dbReference>
<dbReference type="GO" id="GO:0005634">
    <property type="term" value="C:nucleus"/>
    <property type="evidence" value="ECO:0007669"/>
    <property type="project" value="UniProtKB-SubCell"/>
</dbReference>
<dbReference type="Pfam" id="PF04082">
    <property type="entry name" value="Fungal_trans"/>
    <property type="match status" value="1"/>
</dbReference>
<organism evidence="5 6">
    <name type="scientific">Rhodotorula taiwanensis</name>
    <dbReference type="NCBI Taxonomy" id="741276"/>
    <lineage>
        <taxon>Eukaryota</taxon>
        <taxon>Fungi</taxon>
        <taxon>Dikarya</taxon>
        <taxon>Basidiomycota</taxon>
        <taxon>Pucciniomycotina</taxon>
        <taxon>Microbotryomycetes</taxon>
        <taxon>Sporidiobolales</taxon>
        <taxon>Sporidiobolaceae</taxon>
        <taxon>Rhodotorula</taxon>
    </lineage>
</organism>
<keyword evidence="2" id="KW-0539">Nucleus</keyword>
<evidence type="ECO:0000313" key="6">
    <source>
        <dbReference type="Proteomes" id="UP000237144"/>
    </source>
</evidence>
<dbReference type="InterPro" id="IPR050613">
    <property type="entry name" value="Sec_Metabolite_Reg"/>
</dbReference>
<dbReference type="InterPro" id="IPR001138">
    <property type="entry name" value="Zn2Cys6_DnaBD"/>
</dbReference>
<dbReference type="GO" id="GO:0003677">
    <property type="term" value="F:DNA binding"/>
    <property type="evidence" value="ECO:0007669"/>
    <property type="project" value="InterPro"/>
</dbReference>
<comment type="caution">
    <text evidence="5">The sequence shown here is derived from an EMBL/GenBank/DDBJ whole genome shotgun (WGS) entry which is preliminary data.</text>
</comment>
<dbReference type="GO" id="GO:0008270">
    <property type="term" value="F:zinc ion binding"/>
    <property type="evidence" value="ECO:0007669"/>
    <property type="project" value="InterPro"/>
</dbReference>